<dbReference type="EMBL" id="PYFT01000002">
    <property type="protein sequence ID" value="PSR52000.1"/>
    <property type="molecule type" value="Genomic_DNA"/>
</dbReference>
<organism evidence="1 2">
    <name type="scientific">Adhaeribacter arboris</name>
    <dbReference type="NCBI Taxonomy" id="2072846"/>
    <lineage>
        <taxon>Bacteria</taxon>
        <taxon>Pseudomonadati</taxon>
        <taxon>Bacteroidota</taxon>
        <taxon>Cytophagia</taxon>
        <taxon>Cytophagales</taxon>
        <taxon>Hymenobacteraceae</taxon>
        <taxon>Adhaeribacter</taxon>
    </lineage>
</organism>
<proteinExistence type="predicted"/>
<accession>A0A2T2Y906</accession>
<evidence type="ECO:0000313" key="1">
    <source>
        <dbReference type="EMBL" id="PSR52000.1"/>
    </source>
</evidence>
<keyword evidence="2" id="KW-1185">Reference proteome</keyword>
<protein>
    <submittedName>
        <fullName evidence="1">Uncharacterized protein</fullName>
    </submittedName>
</protein>
<reference evidence="1 2" key="1">
    <citation type="submission" date="2018-03" db="EMBL/GenBank/DDBJ databases">
        <title>Adhaeribacter sp. HMF7605 Genome sequencing and assembly.</title>
        <authorList>
            <person name="Kang H."/>
            <person name="Kang J."/>
            <person name="Cha I."/>
            <person name="Kim H."/>
            <person name="Joh K."/>
        </authorList>
    </citation>
    <scope>NUCLEOTIDE SEQUENCE [LARGE SCALE GENOMIC DNA]</scope>
    <source>
        <strain evidence="1 2">HMF7605</strain>
    </source>
</reference>
<sequence>MMPVMDGYTFCHQLKTMNAPVIFRLFC</sequence>
<gene>
    <name evidence="1" type="ORF">AHMF7605_29280</name>
</gene>
<evidence type="ECO:0000313" key="2">
    <source>
        <dbReference type="Proteomes" id="UP000240357"/>
    </source>
</evidence>
<name>A0A2T2Y906_9BACT</name>
<dbReference type="AlphaFoldDB" id="A0A2T2Y906"/>
<comment type="caution">
    <text evidence="1">The sequence shown here is derived from an EMBL/GenBank/DDBJ whole genome shotgun (WGS) entry which is preliminary data.</text>
</comment>
<dbReference type="Proteomes" id="UP000240357">
    <property type="component" value="Unassembled WGS sequence"/>
</dbReference>